<proteinExistence type="predicted"/>
<accession>A0A7V2ZJ77</accession>
<evidence type="ECO:0000313" key="1">
    <source>
        <dbReference type="EMBL" id="HFI90915.1"/>
    </source>
</evidence>
<comment type="caution">
    <text evidence="1">The sequence shown here is derived from an EMBL/GenBank/DDBJ whole genome shotgun (WGS) entry which is preliminary data.</text>
</comment>
<organism evidence="1">
    <name type="scientific">Ignavibacterium album</name>
    <dbReference type="NCBI Taxonomy" id="591197"/>
    <lineage>
        <taxon>Bacteria</taxon>
        <taxon>Pseudomonadati</taxon>
        <taxon>Ignavibacteriota</taxon>
        <taxon>Ignavibacteria</taxon>
        <taxon>Ignavibacteriales</taxon>
        <taxon>Ignavibacteriaceae</taxon>
        <taxon>Ignavibacterium</taxon>
    </lineage>
</organism>
<name>A0A7V2ZJ77_9BACT</name>
<dbReference type="AlphaFoldDB" id="A0A7V2ZJ77"/>
<sequence length="204" mass="22062">MKKFAALLVLINFISIYPQVSISGGVDYASFTAGSFKSTKLENNKYWFNGYFINFEYLSGMNLDKINSSSFAVAGAILQYSNRKANLELSGRSYQLTNGEISLLLEAYLASSSGIGFSIISELGIGWIGSDTPYDHSGVYGTMAIGVGPSILISRIRLFALAKLNLGYIYFSSSDPDPNSIEMSRSSSGLLSGPEIRIGAGFIF</sequence>
<protein>
    <submittedName>
        <fullName evidence="1">Uncharacterized protein</fullName>
    </submittedName>
</protein>
<reference evidence="1" key="1">
    <citation type="journal article" date="2020" name="mSystems">
        <title>Genome- and Community-Level Interaction Insights into Carbon Utilization and Element Cycling Functions of Hydrothermarchaeota in Hydrothermal Sediment.</title>
        <authorList>
            <person name="Zhou Z."/>
            <person name="Liu Y."/>
            <person name="Xu W."/>
            <person name="Pan J."/>
            <person name="Luo Z.H."/>
            <person name="Li M."/>
        </authorList>
    </citation>
    <scope>NUCLEOTIDE SEQUENCE [LARGE SCALE GENOMIC DNA]</scope>
    <source>
        <strain evidence="1">SpSt-479</strain>
    </source>
</reference>
<gene>
    <name evidence="1" type="ORF">ENS31_05195</name>
</gene>
<dbReference type="EMBL" id="DSUJ01000008">
    <property type="protein sequence ID" value="HFI90915.1"/>
    <property type="molecule type" value="Genomic_DNA"/>
</dbReference>